<name>A0A2M9CGC0_9MICO</name>
<dbReference type="PROSITE" id="PS00194">
    <property type="entry name" value="THIOREDOXIN_1"/>
    <property type="match status" value="1"/>
</dbReference>
<dbReference type="CDD" id="cd02966">
    <property type="entry name" value="TlpA_like_family"/>
    <property type="match status" value="1"/>
</dbReference>
<dbReference type="InterPro" id="IPR000866">
    <property type="entry name" value="AhpC/TSA"/>
</dbReference>
<dbReference type="GO" id="GO:0030313">
    <property type="term" value="C:cell envelope"/>
    <property type="evidence" value="ECO:0007669"/>
    <property type="project" value="UniProtKB-SubCell"/>
</dbReference>
<proteinExistence type="predicted"/>
<dbReference type="PROSITE" id="PS51352">
    <property type="entry name" value="THIOREDOXIN_2"/>
    <property type="match status" value="1"/>
</dbReference>
<evidence type="ECO:0000259" key="7">
    <source>
        <dbReference type="PROSITE" id="PS51352"/>
    </source>
</evidence>
<dbReference type="InterPro" id="IPR017937">
    <property type="entry name" value="Thioredoxin_CS"/>
</dbReference>
<dbReference type="PANTHER" id="PTHR42852:SF6">
    <property type="entry name" value="THIOL:DISULFIDE INTERCHANGE PROTEIN DSBE"/>
    <property type="match status" value="1"/>
</dbReference>
<feature type="chain" id="PRO_5039290632" evidence="6">
    <location>
        <begin position="23"/>
        <end position="197"/>
    </location>
</feature>
<keyword evidence="9" id="KW-1185">Reference proteome</keyword>
<accession>A0A2M9CGC0</accession>
<evidence type="ECO:0000256" key="1">
    <source>
        <dbReference type="ARBA" id="ARBA00004196"/>
    </source>
</evidence>
<keyword evidence="3" id="KW-0735">Signal-anchor</keyword>
<dbReference type="Pfam" id="PF00578">
    <property type="entry name" value="AhpC-TSA"/>
    <property type="match status" value="1"/>
</dbReference>
<gene>
    <name evidence="8" type="ORF">CLV46_0439</name>
</gene>
<dbReference type="InterPro" id="IPR050553">
    <property type="entry name" value="Thioredoxin_ResA/DsbE_sf"/>
</dbReference>
<keyword evidence="3" id="KW-0812">Transmembrane</keyword>
<keyword evidence="4" id="KW-1015">Disulfide bond</keyword>
<dbReference type="PROSITE" id="PS51257">
    <property type="entry name" value="PROKAR_LIPOPROTEIN"/>
    <property type="match status" value="1"/>
</dbReference>
<feature type="signal peptide" evidence="6">
    <location>
        <begin position="1"/>
        <end position="22"/>
    </location>
</feature>
<reference evidence="8 9" key="1">
    <citation type="submission" date="2017-11" db="EMBL/GenBank/DDBJ databases">
        <title>Genomic Encyclopedia of Archaeal and Bacterial Type Strains, Phase II (KMG-II): From Individual Species to Whole Genera.</title>
        <authorList>
            <person name="Goeker M."/>
        </authorList>
    </citation>
    <scope>NUCLEOTIDE SEQUENCE [LARGE SCALE GENOMIC DNA]</scope>
    <source>
        <strain evidence="8 9">DSM 27393</strain>
    </source>
</reference>
<keyword evidence="5" id="KW-0676">Redox-active center</keyword>
<comment type="caution">
    <text evidence="8">The sequence shown here is derived from an EMBL/GenBank/DDBJ whole genome shotgun (WGS) entry which is preliminary data.</text>
</comment>
<keyword evidence="8" id="KW-0413">Isomerase</keyword>
<dbReference type="Gene3D" id="3.40.30.10">
    <property type="entry name" value="Glutaredoxin"/>
    <property type="match status" value="1"/>
</dbReference>
<dbReference type="SUPFAM" id="SSF52833">
    <property type="entry name" value="Thioredoxin-like"/>
    <property type="match status" value="1"/>
</dbReference>
<sequence>MTRRALAVAALGVALALAGCTASDPLAEEYRDGGDQNYISGDGAVVEIAPDDRGEPVEWTGETPDGTELSSDDHVGEVYVVNFWYAGCPPCRAEADDLEEVAAAVADDDVQLIGVNTTDDAETADAFARTYEVSYPTVLDAGTNSVQLAFVSDVPPNAVPTTLVLDREGRVAGRISGRLEAASILESMIDRVLAEAE</sequence>
<dbReference type="GO" id="GO:0016491">
    <property type="term" value="F:oxidoreductase activity"/>
    <property type="evidence" value="ECO:0007669"/>
    <property type="project" value="InterPro"/>
</dbReference>
<evidence type="ECO:0000256" key="5">
    <source>
        <dbReference type="ARBA" id="ARBA00023284"/>
    </source>
</evidence>
<evidence type="ECO:0000256" key="2">
    <source>
        <dbReference type="ARBA" id="ARBA00022748"/>
    </source>
</evidence>
<keyword evidence="6" id="KW-0732">Signal</keyword>
<comment type="subcellular location">
    <subcellularLocation>
        <location evidence="1">Cell envelope</location>
    </subcellularLocation>
</comment>
<keyword evidence="2" id="KW-0201">Cytochrome c-type biogenesis</keyword>
<evidence type="ECO:0000256" key="3">
    <source>
        <dbReference type="ARBA" id="ARBA00022968"/>
    </source>
</evidence>
<evidence type="ECO:0000313" key="8">
    <source>
        <dbReference type="EMBL" id="PJJ70910.1"/>
    </source>
</evidence>
<evidence type="ECO:0000256" key="4">
    <source>
        <dbReference type="ARBA" id="ARBA00023157"/>
    </source>
</evidence>
<protein>
    <submittedName>
        <fullName evidence="8">Thiol-disulfide isomerase/thioredoxin</fullName>
    </submittedName>
</protein>
<dbReference type="RefSeq" id="WP_245866435.1">
    <property type="nucleotide sequence ID" value="NZ_PGFF01000001.1"/>
</dbReference>
<dbReference type="GO" id="GO:0016853">
    <property type="term" value="F:isomerase activity"/>
    <property type="evidence" value="ECO:0007669"/>
    <property type="project" value="UniProtKB-KW"/>
</dbReference>
<dbReference type="InterPro" id="IPR036249">
    <property type="entry name" value="Thioredoxin-like_sf"/>
</dbReference>
<dbReference type="PANTHER" id="PTHR42852">
    <property type="entry name" value="THIOL:DISULFIDE INTERCHANGE PROTEIN DSBE"/>
    <property type="match status" value="1"/>
</dbReference>
<dbReference type="AlphaFoldDB" id="A0A2M9CGC0"/>
<feature type="domain" description="Thioredoxin" evidence="7">
    <location>
        <begin position="43"/>
        <end position="194"/>
    </location>
</feature>
<dbReference type="GO" id="GO:0017004">
    <property type="term" value="P:cytochrome complex assembly"/>
    <property type="evidence" value="ECO:0007669"/>
    <property type="project" value="UniProtKB-KW"/>
</dbReference>
<organism evidence="8 9">
    <name type="scientific">Diaminobutyricimonas aerilata</name>
    <dbReference type="NCBI Taxonomy" id="1162967"/>
    <lineage>
        <taxon>Bacteria</taxon>
        <taxon>Bacillati</taxon>
        <taxon>Actinomycetota</taxon>
        <taxon>Actinomycetes</taxon>
        <taxon>Micrococcales</taxon>
        <taxon>Microbacteriaceae</taxon>
        <taxon>Diaminobutyricimonas</taxon>
    </lineage>
</organism>
<dbReference type="EMBL" id="PGFF01000001">
    <property type="protein sequence ID" value="PJJ70910.1"/>
    <property type="molecule type" value="Genomic_DNA"/>
</dbReference>
<dbReference type="Proteomes" id="UP000228758">
    <property type="component" value="Unassembled WGS sequence"/>
</dbReference>
<dbReference type="GO" id="GO:0016209">
    <property type="term" value="F:antioxidant activity"/>
    <property type="evidence" value="ECO:0007669"/>
    <property type="project" value="InterPro"/>
</dbReference>
<evidence type="ECO:0000313" key="9">
    <source>
        <dbReference type="Proteomes" id="UP000228758"/>
    </source>
</evidence>
<evidence type="ECO:0000256" key="6">
    <source>
        <dbReference type="SAM" id="SignalP"/>
    </source>
</evidence>
<dbReference type="InterPro" id="IPR013766">
    <property type="entry name" value="Thioredoxin_domain"/>
</dbReference>